<dbReference type="Proteomes" id="UP000291814">
    <property type="component" value="Unassembled WGS sequence"/>
</dbReference>
<comment type="caution">
    <text evidence="6">The sequence shown here is derived from an EMBL/GenBank/DDBJ whole genome shotgun (WGS) entry which is preliminary data.</text>
</comment>
<gene>
    <name evidence="6" type="ORF">MCC10070_1220</name>
</gene>
<evidence type="ECO:0000259" key="5">
    <source>
        <dbReference type="Pfam" id="PF01555"/>
    </source>
</evidence>
<evidence type="ECO:0000256" key="1">
    <source>
        <dbReference type="ARBA" id="ARBA00022603"/>
    </source>
</evidence>
<dbReference type="Pfam" id="PF01555">
    <property type="entry name" value="N6_N4_Mtase"/>
    <property type="match status" value="1"/>
</dbReference>
<dbReference type="InterPro" id="IPR029063">
    <property type="entry name" value="SAM-dependent_MTases_sf"/>
</dbReference>
<keyword evidence="1 6" id="KW-0489">Methyltransferase</keyword>
<dbReference type="GO" id="GO:0003677">
    <property type="term" value="F:DNA binding"/>
    <property type="evidence" value="ECO:0007669"/>
    <property type="project" value="InterPro"/>
</dbReference>
<accession>A0A4R0TVD8</accession>
<proteinExistence type="predicted"/>
<protein>
    <submittedName>
        <fullName evidence="6">DNA restriction-modification system, DNA methylase</fullName>
    </submittedName>
</protein>
<evidence type="ECO:0000256" key="3">
    <source>
        <dbReference type="ARBA" id="ARBA00022691"/>
    </source>
</evidence>
<dbReference type="Gene3D" id="3.40.50.150">
    <property type="entry name" value="Vaccinia Virus protein VP39"/>
    <property type="match status" value="1"/>
</dbReference>
<dbReference type="GO" id="GO:0008170">
    <property type="term" value="F:N-methyltransferase activity"/>
    <property type="evidence" value="ECO:0007669"/>
    <property type="project" value="InterPro"/>
</dbReference>
<evidence type="ECO:0000313" key="7">
    <source>
        <dbReference type="Proteomes" id="UP000291814"/>
    </source>
</evidence>
<evidence type="ECO:0000256" key="2">
    <source>
        <dbReference type="ARBA" id="ARBA00022679"/>
    </source>
</evidence>
<dbReference type="GO" id="GO:0032259">
    <property type="term" value="P:methylation"/>
    <property type="evidence" value="ECO:0007669"/>
    <property type="project" value="UniProtKB-KW"/>
</dbReference>
<feature type="domain" description="DNA methylase N-4/N-6" evidence="5">
    <location>
        <begin position="39"/>
        <end position="388"/>
    </location>
</feature>
<dbReference type="PRINTS" id="PR00506">
    <property type="entry name" value="D21N6MTFRASE"/>
</dbReference>
<sequence length="423" mass="47929">MVLVFNEYVANETPGRSSFLPRGFALFLLCPCIHCANLCDPPYNTGNEGWIYNDNVNDPRIRKWFGEVVGKEGEDFSRHDKWLCMMYPRLRLMRMMLRRTGAIFISIDDNECAALKFMCDEIFGANCFQGDISWQRTYSPRNDKHGMPAEIEHLMVYSVSPDWMPGRLERSQDMDSKYANPDGDRAPWTSSDGFAPNAATHQGMVYAIQHPFTGDLIYPYSGACWRYDQETMLGTMNGWCEYELKDLHDAAKRAEVCGISEKEVRPGVKGIVFSYDKTRSKSRAMKVLEQGPWPRYFFTKNGMGGIRRKTYLTDVEGKLPTNLWLYDDVGHTDEGAKELKAMFGGRAVFQNPKPSRLIRRILQIVCPEDGLVLDAFGGSGTTAQAVLQDNAVNQLIVDSFLLRWVITRRISPPNALGAQSAVT</sequence>
<dbReference type="AlphaFoldDB" id="A0A4R0TVD8"/>
<reference evidence="6 7" key="1">
    <citation type="journal article" date="2018" name="Sci. Rep.">
        <title>Genomic diversity and distribution of Bifidobacterium longum subsp. longum across the human lifespan.</title>
        <authorList>
            <person name="Odamaki T."/>
            <person name="Bottacini F."/>
            <person name="Kato K."/>
            <person name="Mitsuyama E."/>
            <person name="Yoshida K."/>
            <person name="Horigome A."/>
            <person name="Xiao J.Z."/>
            <person name="van Sinderen D."/>
        </authorList>
    </citation>
    <scope>NUCLEOTIDE SEQUENCE [LARGE SCALE GENOMIC DNA]</scope>
    <source>
        <strain evidence="6 7">MCC10070</strain>
    </source>
</reference>
<dbReference type="InterPro" id="IPR002941">
    <property type="entry name" value="DNA_methylase_N4/N6"/>
</dbReference>
<evidence type="ECO:0000256" key="4">
    <source>
        <dbReference type="SAM" id="MobiDB-lite"/>
    </source>
</evidence>
<feature type="region of interest" description="Disordered" evidence="4">
    <location>
        <begin position="173"/>
        <end position="193"/>
    </location>
</feature>
<keyword evidence="2" id="KW-0808">Transferase</keyword>
<evidence type="ECO:0000313" key="6">
    <source>
        <dbReference type="EMBL" id="TCE85583.1"/>
    </source>
</evidence>
<name>A0A4R0TVD8_BIFLL</name>
<organism evidence="6 7">
    <name type="scientific">Bifidobacterium longum subsp. longum</name>
    <dbReference type="NCBI Taxonomy" id="1679"/>
    <lineage>
        <taxon>Bacteria</taxon>
        <taxon>Bacillati</taxon>
        <taxon>Actinomycetota</taxon>
        <taxon>Actinomycetes</taxon>
        <taxon>Bifidobacteriales</taxon>
        <taxon>Bifidobacteriaceae</taxon>
        <taxon>Bifidobacterium</taxon>
    </lineage>
</organism>
<dbReference type="InterPro" id="IPR002295">
    <property type="entry name" value="N4/N6-MTase_EcoPI_Mod-like"/>
</dbReference>
<dbReference type="SUPFAM" id="SSF53335">
    <property type="entry name" value="S-adenosyl-L-methionine-dependent methyltransferases"/>
    <property type="match status" value="1"/>
</dbReference>
<dbReference type="EMBL" id="SHRR01000018">
    <property type="protein sequence ID" value="TCE85583.1"/>
    <property type="molecule type" value="Genomic_DNA"/>
</dbReference>
<keyword evidence="3" id="KW-0949">S-adenosyl-L-methionine</keyword>